<dbReference type="PANTHER" id="PTHR14871:SF1">
    <property type="entry name" value="DYNEIN REGULATORY COMPLEX PROTEIN 9"/>
    <property type="match status" value="1"/>
</dbReference>
<dbReference type="Gene3D" id="1.20.5.190">
    <property type="match status" value="1"/>
</dbReference>
<feature type="coiled-coil region" evidence="10">
    <location>
        <begin position="323"/>
        <end position="350"/>
    </location>
</feature>
<dbReference type="Proteomes" id="UP000316079">
    <property type="component" value="Unassembled WGS sequence"/>
</dbReference>
<dbReference type="AlphaFoldDB" id="A0A553Q0F6"/>
<keyword evidence="10" id="KW-0175">Coiled coil</keyword>
<keyword evidence="7" id="KW-0206">Cytoskeleton</keyword>
<dbReference type="OrthoDB" id="10254713at2759"/>
<accession>A0A553Q0F6</accession>
<keyword evidence="5" id="KW-0282">Flagellum</keyword>
<evidence type="ECO:0000256" key="4">
    <source>
        <dbReference type="ARBA" id="ARBA00022490"/>
    </source>
</evidence>
<dbReference type="GO" id="GO:0036126">
    <property type="term" value="C:sperm flagellum"/>
    <property type="evidence" value="ECO:0007669"/>
    <property type="project" value="TreeGrafter"/>
</dbReference>
<dbReference type="PANTHER" id="PTHR14871">
    <property type="entry name" value="DYNEIN REGULATORY COMPLEX PROTEIN 9"/>
    <property type="match status" value="1"/>
</dbReference>
<dbReference type="InterPro" id="IPR000048">
    <property type="entry name" value="IQ_motif_EF-hand-BS"/>
</dbReference>
<dbReference type="InterPro" id="IPR042618">
    <property type="entry name" value="IQCG"/>
</dbReference>
<proteinExistence type="inferred from homology"/>
<evidence type="ECO:0000256" key="11">
    <source>
        <dbReference type="SAM" id="MobiDB-lite"/>
    </source>
</evidence>
<dbReference type="GO" id="GO:0007288">
    <property type="term" value="P:sperm axoneme assembly"/>
    <property type="evidence" value="ECO:0007669"/>
    <property type="project" value="TreeGrafter"/>
</dbReference>
<name>A0A553Q0F6_9TELE</name>
<comment type="caution">
    <text evidence="12">The sequence shown here is derived from an EMBL/GenBank/DDBJ whole genome shotgun (WGS) entry which is preliminary data.</text>
</comment>
<evidence type="ECO:0000256" key="5">
    <source>
        <dbReference type="ARBA" id="ARBA00022846"/>
    </source>
</evidence>
<protein>
    <recommendedName>
        <fullName evidence="3">Dynein regulatory complex protein 9</fullName>
    </recommendedName>
    <alternativeName>
        <fullName evidence="9">IQ domain-containing protein G</fullName>
    </alternativeName>
</protein>
<gene>
    <name evidence="12" type="ORF">DNTS_020284</name>
</gene>
<feature type="coiled-coil region" evidence="10">
    <location>
        <begin position="248"/>
        <end position="282"/>
    </location>
</feature>
<evidence type="ECO:0000256" key="6">
    <source>
        <dbReference type="ARBA" id="ARBA00023069"/>
    </source>
</evidence>
<evidence type="ECO:0000256" key="1">
    <source>
        <dbReference type="ARBA" id="ARBA00004611"/>
    </source>
</evidence>
<comment type="subcellular location">
    <subcellularLocation>
        <location evidence="1">Cytoplasm</location>
        <location evidence="1">Cytoskeleton</location>
        <location evidence="1">Flagellum axoneme</location>
    </subcellularLocation>
</comment>
<feature type="coiled-coil region" evidence="10">
    <location>
        <begin position="100"/>
        <end position="162"/>
    </location>
</feature>
<evidence type="ECO:0000256" key="2">
    <source>
        <dbReference type="ARBA" id="ARBA00008222"/>
    </source>
</evidence>
<evidence type="ECO:0000313" key="12">
    <source>
        <dbReference type="EMBL" id="TRY83417.1"/>
    </source>
</evidence>
<keyword evidence="4" id="KW-0963">Cytoplasm</keyword>
<dbReference type="EMBL" id="SRMA01026478">
    <property type="protein sequence ID" value="TRY83417.1"/>
    <property type="molecule type" value="Genomic_DNA"/>
</dbReference>
<reference evidence="12 13" key="1">
    <citation type="journal article" date="2019" name="Sci. Data">
        <title>Hybrid genome assembly and annotation of Danionella translucida.</title>
        <authorList>
            <person name="Kadobianskyi M."/>
            <person name="Schulze L."/>
            <person name="Schuelke M."/>
            <person name="Judkewitz B."/>
        </authorList>
    </citation>
    <scope>NUCLEOTIDE SEQUENCE [LARGE SCALE GENOMIC DNA]</scope>
    <source>
        <strain evidence="12 13">Bolton</strain>
    </source>
</reference>
<dbReference type="Pfam" id="PF00612">
    <property type="entry name" value="IQ"/>
    <property type="match status" value="1"/>
</dbReference>
<feature type="region of interest" description="Disordered" evidence="11">
    <location>
        <begin position="358"/>
        <end position="383"/>
    </location>
</feature>
<keyword evidence="8" id="KW-0966">Cell projection</keyword>
<feature type="compositionally biased region" description="Basic residues" evidence="11">
    <location>
        <begin position="368"/>
        <end position="383"/>
    </location>
</feature>
<keyword evidence="6" id="KW-0969">Cilium</keyword>
<evidence type="ECO:0000256" key="8">
    <source>
        <dbReference type="ARBA" id="ARBA00023273"/>
    </source>
</evidence>
<dbReference type="PROSITE" id="PS50096">
    <property type="entry name" value="IQ"/>
    <property type="match status" value="1"/>
</dbReference>
<sequence>MSVMECLRARAVLQDCADQLSVIGNIIRPRAETQKSGSIESDFRVESLKSQKHFQVQASLHALETLNKVQKDRQFVSDVIHVLMAELQEKNTFNSLFFAIDEERKRKARLLETIKREEEGRLRIKALQKELLDIRKQKLEECERLEELVALLKEQVQELRVRTSREGTFVRSCADQLVFQGLQHSKHKENQLEEDVKVRVRLWISDDCTLWVWMLQRRIEEELDVHVEMESFLQHQNASLKETLKSWMRRFEKDLEEKDQEITALQNKRNSSQMRMQELSRKVSITSVSLQRAPSLFSTSTNMSVFLMVCRECHQCREMEEVVIEDRMEKERLRAQLEKDEKERKAATKLQAWWRGMIVRKGLGSPKKPPKKKDGKKGKKKRK</sequence>
<evidence type="ECO:0000313" key="13">
    <source>
        <dbReference type="Proteomes" id="UP000316079"/>
    </source>
</evidence>
<comment type="similarity">
    <text evidence="2">Belongs to the DRC9 family.</text>
</comment>
<evidence type="ECO:0000256" key="9">
    <source>
        <dbReference type="ARBA" id="ARBA00032183"/>
    </source>
</evidence>
<dbReference type="STRING" id="623744.A0A553Q0F6"/>
<keyword evidence="13" id="KW-1185">Reference proteome</keyword>
<evidence type="ECO:0000256" key="3">
    <source>
        <dbReference type="ARBA" id="ARBA00013738"/>
    </source>
</evidence>
<organism evidence="12 13">
    <name type="scientific">Danionella cerebrum</name>
    <dbReference type="NCBI Taxonomy" id="2873325"/>
    <lineage>
        <taxon>Eukaryota</taxon>
        <taxon>Metazoa</taxon>
        <taxon>Chordata</taxon>
        <taxon>Craniata</taxon>
        <taxon>Vertebrata</taxon>
        <taxon>Euteleostomi</taxon>
        <taxon>Actinopterygii</taxon>
        <taxon>Neopterygii</taxon>
        <taxon>Teleostei</taxon>
        <taxon>Ostariophysi</taxon>
        <taxon>Cypriniformes</taxon>
        <taxon>Danionidae</taxon>
        <taxon>Danioninae</taxon>
        <taxon>Danionella</taxon>
    </lineage>
</organism>
<evidence type="ECO:0000256" key="7">
    <source>
        <dbReference type="ARBA" id="ARBA00023212"/>
    </source>
</evidence>
<dbReference type="GO" id="GO:0005737">
    <property type="term" value="C:cytoplasm"/>
    <property type="evidence" value="ECO:0007669"/>
    <property type="project" value="TreeGrafter"/>
</dbReference>
<evidence type="ECO:0000256" key="10">
    <source>
        <dbReference type="SAM" id="Coils"/>
    </source>
</evidence>
<dbReference type="CDD" id="cd23766">
    <property type="entry name" value="IQCG"/>
    <property type="match status" value="1"/>
</dbReference>
<dbReference type="SMART" id="SM00015">
    <property type="entry name" value="IQ"/>
    <property type="match status" value="1"/>
</dbReference>